<dbReference type="InterPro" id="IPR000726">
    <property type="entry name" value="Glyco_hydro_19_cat"/>
</dbReference>
<feature type="disulfide bond" evidence="9">
    <location>
        <begin position="40"/>
        <end position="54"/>
    </location>
</feature>
<evidence type="ECO:0000256" key="8">
    <source>
        <dbReference type="ARBA" id="ARBA00023157"/>
    </source>
</evidence>
<dbReference type="Gene3D" id="3.30.60.10">
    <property type="entry name" value="Endochitinase-like"/>
    <property type="match status" value="1"/>
</dbReference>
<dbReference type="GO" id="GO:0004568">
    <property type="term" value="F:chitinase activity"/>
    <property type="evidence" value="ECO:0007669"/>
    <property type="project" value="InterPro"/>
</dbReference>
<dbReference type="InterPro" id="IPR036861">
    <property type="entry name" value="Endochitinase-like_sf"/>
</dbReference>
<dbReference type="Pfam" id="PF00182">
    <property type="entry name" value="Glyco_hydro_19"/>
    <property type="match status" value="1"/>
</dbReference>
<dbReference type="GO" id="GO:0006032">
    <property type="term" value="P:chitin catabolic process"/>
    <property type="evidence" value="ECO:0007669"/>
    <property type="project" value="UniProtKB-KW"/>
</dbReference>
<keyword evidence="13" id="KW-1185">Reference proteome</keyword>
<dbReference type="CDD" id="cd00035">
    <property type="entry name" value="ChtBD1"/>
    <property type="match status" value="1"/>
</dbReference>
<keyword evidence="7" id="KW-0119">Carbohydrate metabolism</keyword>
<evidence type="ECO:0000256" key="3">
    <source>
        <dbReference type="ARBA" id="ARBA00009373"/>
    </source>
</evidence>
<proteinExistence type="inferred from homology"/>
<dbReference type="PROSITE" id="PS50941">
    <property type="entry name" value="CHIT_BIND_I_2"/>
    <property type="match status" value="1"/>
</dbReference>
<reference evidence="12" key="2">
    <citation type="journal article" date="2024" name="Plant">
        <title>Genomic evolution and insights into agronomic trait innovations of Sesamum species.</title>
        <authorList>
            <person name="Miao H."/>
            <person name="Wang L."/>
            <person name="Qu L."/>
            <person name="Liu H."/>
            <person name="Sun Y."/>
            <person name="Le M."/>
            <person name="Wang Q."/>
            <person name="Wei S."/>
            <person name="Zheng Y."/>
            <person name="Lin W."/>
            <person name="Duan Y."/>
            <person name="Cao H."/>
            <person name="Xiong S."/>
            <person name="Wang X."/>
            <person name="Wei L."/>
            <person name="Li C."/>
            <person name="Ma Q."/>
            <person name="Ju M."/>
            <person name="Zhao R."/>
            <person name="Li G."/>
            <person name="Mu C."/>
            <person name="Tian Q."/>
            <person name="Mei H."/>
            <person name="Zhang T."/>
            <person name="Gao T."/>
            <person name="Zhang H."/>
        </authorList>
    </citation>
    <scope>NUCLEOTIDE SEQUENCE</scope>
    <source>
        <strain evidence="12">3651</strain>
    </source>
</reference>
<dbReference type="SUPFAM" id="SSF53955">
    <property type="entry name" value="Lysozyme-like"/>
    <property type="match status" value="1"/>
</dbReference>
<dbReference type="PROSITE" id="PS00773">
    <property type="entry name" value="CHITINASE_19_1"/>
    <property type="match status" value="1"/>
</dbReference>
<evidence type="ECO:0000256" key="4">
    <source>
        <dbReference type="ARBA" id="ARBA00022554"/>
    </source>
</evidence>
<feature type="chain" id="PRO_5042011981" evidence="10">
    <location>
        <begin position="31"/>
        <end position="143"/>
    </location>
</feature>
<comment type="similarity">
    <text evidence="3">Belongs to the glycosyl hydrolase 19 family. Chitinase class I subfamily.</text>
</comment>
<gene>
    <name evidence="12" type="ORF">Salat_1704800</name>
</gene>
<evidence type="ECO:0000313" key="12">
    <source>
        <dbReference type="EMBL" id="KAK4425110.1"/>
    </source>
</evidence>
<comment type="function">
    <text evidence="1">Defense against chitin-containing fungal pathogens.</text>
</comment>
<dbReference type="GO" id="GO:0006952">
    <property type="term" value="P:defense response"/>
    <property type="evidence" value="ECO:0007669"/>
    <property type="project" value="UniProtKB-KW"/>
</dbReference>
<evidence type="ECO:0000313" key="13">
    <source>
        <dbReference type="Proteomes" id="UP001293254"/>
    </source>
</evidence>
<dbReference type="GO" id="GO:0016998">
    <property type="term" value="P:cell wall macromolecule catabolic process"/>
    <property type="evidence" value="ECO:0007669"/>
    <property type="project" value="InterPro"/>
</dbReference>
<reference evidence="12" key="1">
    <citation type="submission" date="2020-06" db="EMBL/GenBank/DDBJ databases">
        <authorList>
            <person name="Li T."/>
            <person name="Hu X."/>
            <person name="Zhang T."/>
            <person name="Song X."/>
            <person name="Zhang H."/>
            <person name="Dai N."/>
            <person name="Sheng W."/>
            <person name="Hou X."/>
            <person name="Wei L."/>
        </authorList>
    </citation>
    <scope>NUCLEOTIDE SEQUENCE</scope>
    <source>
        <strain evidence="12">3651</strain>
        <tissue evidence="12">Leaf</tissue>
    </source>
</reference>
<evidence type="ECO:0000256" key="6">
    <source>
        <dbReference type="ARBA" id="ARBA00022821"/>
    </source>
</evidence>
<evidence type="ECO:0000256" key="7">
    <source>
        <dbReference type="ARBA" id="ARBA00023024"/>
    </source>
</evidence>
<keyword evidence="7" id="KW-0624">Polysaccharide degradation</keyword>
<sequence length="143" mass="15050">MISFFSKPKSLLAIYSLLALLLASGKWVSGQNCGCASNLCCSRYGYCGTGDAYCGDGCQAGPCYVPQGNNGVKVADIVTDSFFNGIANQAPSGCPGRGFYTRSAFLQALGPYPKFGTTGSVADSKREIAAFFAHVTHETGRKF</sequence>
<feature type="signal peptide" evidence="10">
    <location>
        <begin position="1"/>
        <end position="30"/>
    </location>
</feature>
<dbReference type="InterPro" id="IPR018371">
    <property type="entry name" value="Chitin-binding_1_CS"/>
</dbReference>
<dbReference type="PROSITE" id="PS00026">
    <property type="entry name" value="CHIT_BIND_I_1"/>
    <property type="match status" value="1"/>
</dbReference>
<comment type="caution">
    <text evidence="12">The sequence shown here is derived from an EMBL/GenBank/DDBJ whole genome shotgun (WGS) entry which is preliminary data.</text>
</comment>
<feature type="disulfide bond" evidence="9">
    <location>
        <begin position="35"/>
        <end position="47"/>
    </location>
</feature>
<protein>
    <submittedName>
        <fullName evidence="12">Endochitinase EP3</fullName>
    </submittedName>
</protein>
<keyword evidence="10" id="KW-0732">Signal</keyword>
<dbReference type="PANTHER" id="PTHR22595:SF193">
    <property type="entry name" value="ENDOCHITINASE EP3"/>
    <property type="match status" value="1"/>
</dbReference>
<comment type="subcellular location">
    <subcellularLocation>
        <location evidence="2">Vacuole</location>
    </subcellularLocation>
</comment>
<dbReference type="GO" id="GO:0005773">
    <property type="term" value="C:vacuole"/>
    <property type="evidence" value="ECO:0007669"/>
    <property type="project" value="UniProtKB-SubCell"/>
</dbReference>
<organism evidence="12 13">
    <name type="scientific">Sesamum alatum</name>
    <dbReference type="NCBI Taxonomy" id="300844"/>
    <lineage>
        <taxon>Eukaryota</taxon>
        <taxon>Viridiplantae</taxon>
        <taxon>Streptophyta</taxon>
        <taxon>Embryophyta</taxon>
        <taxon>Tracheophyta</taxon>
        <taxon>Spermatophyta</taxon>
        <taxon>Magnoliopsida</taxon>
        <taxon>eudicotyledons</taxon>
        <taxon>Gunneridae</taxon>
        <taxon>Pentapetalae</taxon>
        <taxon>asterids</taxon>
        <taxon>lamiids</taxon>
        <taxon>Lamiales</taxon>
        <taxon>Pedaliaceae</taxon>
        <taxon>Sesamum</taxon>
    </lineage>
</organism>
<keyword evidence="7" id="KW-0146">Chitin degradation</keyword>
<dbReference type="Proteomes" id="UP001293254">
    <property type="component" value="Unassembled WGS sequence"/>
</dbReference>
<dbReference type="PANTHER" id="PTHR22595">
    <property type="entry name" value="CHITINASE-RELATED"/>
    <property type="match status" value="1"/>
</dbReference>
<evidence type="ECO:0000256" key="9">
    <source>
        <dbReference type="PROSITE-ProRule" id="PRU00261"/>
    </source>
</evidence>
<keyword evidence="5 9" id="KW-0147">Chitin-binding</keyword>
<accession>A0AAE1Y7H1</accession>
<dbReference type="SUPFAM" id="SSF57016">
    <property type="entry name" value="Plant lectins/antimicrobial peptides"/>
    <property type="match status" value="1"/>
</dbReference>
<evidence type="ECO:0000256" key="2">
    <source>
        <dbReference type="ARBA" id="ARBA00004116"/>
    </source>
</evidence>
<keyword evidence="6" id="KW-0611">Plant defense</keyword>
<name>A0AAE1Y7H1_9LAMI</name>
<feature type="domain" description="Chitin-binding type-1" evidence="11">
    <location>
        <begin position="30"/>
        <end position="65"/>
    </location>
</feature>
<dbReference type="FunFam" id="3.30.60.10:FF:000003">
    <property type="entry name" value="Class IV chitinase"/>
    <property type="match status" value="1"/>
</dbReference>
<dbReference type="Gene3D" id="1.10.530.10">
    <property type="match status" value="1"/>
</dbReference>
<evidence type="ECO:0000256" key="5">
    <source>
        <dbReference type="ARBA" id="ARBA00022669"/>
    </source>
</evidence>
<keyword evidence="4" id="KW-0926">Vacuole</keyword>
<dbReference type="InterPro" id="IPR023346">
    <property type="entry name" value="Lysozyme-like_dom_sf"/>
</dbReference>
<evidence type="ECO:0000256" key="1">
    <source>
        <dbReference type="ARBA" id="ARBA00003102"/>
    </source>
</evidence>
<dbReference type="AlphaFoldDB" id="A0AAE1Y7H1"/>
<keyword evidence="8 9" id="KW-1015">Disulfide bond</keyword>
<dbReference type="Pfam" id="PF00187">
    <property type="entry name" value="Chitin_bind_1"/>
    <property type="match status" value="1"/>
</dbReference>
<dbReference type="SMART" id="SM00270">
    <property type="entry name" value="ChtBD1"/>
    <property type="match status" value="1"/>
</dbReference>
<dbReference type="PRINTS" id="PR00451">
    <property type="entry name" value="CHITINBINDNG"/>
</dbReference>
<dbReference type="InterPro" id="IPR001002">
    <property type="entry name" value="Chitin-bd_1"/>
</dbReference>
<evidence type="ECO:0000256" key="10">
    <source>
        <dbReference type="SAM" id="SignalP"/>
    </source>
</evidence>
<evidence type="ECO:0000259" key="11">
    <source>
        <dbReference type="PROSITE" id="PS50941"/>
    </source>
</evidence>
<comment type="caution">
    <text evidence="9">Lacks conserved residue(s) required for the propagation of feature annotation.</text>
</comment>
<dbReference type="GO" id="GO:0008061">
    <property type="term" value="F:chitin binding"/>
    <property type="evidence" value="ECO:0007669"/>
    <property type="project" value="UniProtKB-UniRule"/>
</dbReference>
<dbReference type="EMBL" id="JACGWO010000006">
    <property type="protein sequence ID" value="KAK4425110.1"/>
    <property type="molecule type" value="Genomic_DNA"/>
</dbReference>